<protein>
    <submittedName>
        <fullName evidence="2">Uncharacterized protein</fullName>
    </submittedName>
</protein>
<proteinExistence type="predicted"/>
<comment type="caution">
    <text evidence="2">The sequence shown here is derived from an EMBL/GenBank/DDBJ whole genome shotgun (WGS) entry which is preliminary data.</text>
</comment>
<evidence type="ECO:0000256" key="1">
    <source>
        <dbReference type="SAM" id="MobiDB-lite"/>
    </source>
</evidence>
<gene>
    <name evidence="2" type="ORF">X943_001140</name>
</gene>
<reference evidence="2" key="2">
    <citation type="submission" date="2021-05" db="EMBL/GenBank/DDBJ databases">
        <authorList>
            <person name="Pain A."/>
        </authorList>
    </citation>
    <scope>NUCLEOTIDE SEQUENCE</scope>
    <source>
        <strain evidence="2">1802A</strain>
    </source>
</reference>
<dbReference type="EMBL" id="JAHBMH010000024">
    <property type="protein sequence ID" value="KAK1938431.1"/>
    <property type="molecule type" value="Genomic_DNA"/>
</dbReference>
<dbReference type="AlphaFoldDB" id="A0AAD9GHR0"/>
<name>A0AAD9GHR0_BABDI</name>
<evidence type="ECO:0000313" key="2">
    <source>
        <dbReference type="EMBL" id="KAK1938431.1"/>
    </source>
</evidence>
<keyword evidence="3" id="KW-1185">Reference proteome</keyword>
<accession>A0AAD9GHR0</accession>
<evidence type="ECO:0000313" key="3">
    <source>
        <dbReference type="Proteomes" id="UP001195914"/>
    </source>
</evidence>
<feature type="compositionally biased region" description="Low complexity" evidence="1">
    <location>
        <begin position="364"/>
        <end position="381"/>
    </location>
</feature>
<reference evidence="2" key="1">
    <citation type="journal article" date="2014" name="Nucleic Acids Res.">
        <title>The evolutionary dynamics of variant antigen genes in Babesia reveal a history of genomic innovation underlying host-parasite interaction.</title>
        <authorList>
            <person name="Jackson A.P."/>
            <person name="Otto T.D."/>
            <person name="Darby A."/>
            <person name="Ramaprasad A."/>
            <person name="Xia D."/>
            <person name="Echaide I.E."/>
            <person name="Farber M."/>
            <person name="Gahlot S."/>
            <person name="Gamble J."/>
            <person name="Gupta D."/>
            <person name="Gupta Y."/>
            <person name="Jackson L."/>
            <person name="Malandrin L."/>
            <person name="Malas T.B."/>
            <person name="Moussa E."/>
            <person name="Nair M."/>
            <person name="Reid A.J."/>
            <person name="Sanders M."/>
            <person name="Sharma J."/>
            <person name="Tracey A."/>
            <person name="Quail M.A."/>
            <person name="Weir W."/>
            <person name="Wastling J.M."/>
            <person name="Hall N."/>
            <person name="Willadsen P."/>
            <person name="Lingelbach K."/>
            <person name="Shiels B."/>
            <person name="Tait A."/>
            <person name="Berriman M."/>
            <person name="Allred D.R."/>
            <person name="Pain A."/>
        </authorList>
    </citation>
    <scope>NUCLEOTIDE SEQUENCE</scope>
    <source>
        <strain evidence="2">1802A</strain>
    </source>
</reference>
<dbReference type="Proteomes" id="UP001195914">
    <property type="component" value="Unassembled WGS sequence"/>
</dbReference>
<organism evidence="2 3">
    <name type="scientific">Babesia divergens</name>
    <dbReference type="NCBI Taxonomy" id="32595"/>
    <lineage>
        <taxon>Eukaryota</taxon>
        <taxon>Sar</taxon>
        <taxon>Alveolata</taxon>
        <taxon>Apicomplexa</taxon>
        <taxon>Aconoidasida</taxon>
        <taxon>Piroplasmida</taxon>
        <taxon>Babesiidae</taxon>
        <taxon>Babesia</taxon>
    </lineage>
</organism>
<feature type="region of interest" description="Disordered" evidence="1">
    <location>
        <begin position="358"/>
        <end position="381"/>
    </location>
</feature>
<sequence>MSRAEASMASGSGFDEALSHFLAGAQGGSLVELLRQKCAIGSAITDSFNSSDVDALTFAQSLSYRKIAHMHKDDVDIRDLRRVDRLSADLYCIFHQQLCMDWQSKESPLDRSLPIFEILPHRNTLIHLTDPKTNCLVLLTFCFGLDNVLFVGLHNVPESDSLPGPYLGLLHPGSRESFLRALSKMETLYQSKSSQNPPKSPVDLSLECNGRLAELSYLSSEFDDLFGYVLCDPECYSNFTEPLLLRMYSNRLYGKMMLPLFMRGYRKRNSELSPIEFLKRFNALLRIVCRMLNHLYSRRSGRLSHESRNFGTMAVITLIYSYLYGLLSVPIRLTPWNKADQNDLCTCRSYSNEADAGLDHSASEGDATGPADADPPAEAMPEGVEDARAIPSNADIGLIGVDFASTAADAACVESTRRRDVMMCHAIGLLSDDGNWIRRAERYVDVIDNYKLSLCWYRRPLFSSSFATNFRVLYPWAIMYHQTNVASCASAWLQWQGRTIESWSSLPLWRNTPPRDTPSASSGGDCVRCLKRLVCLRMRDCVSFLFDLELDIKRAARKHHGV</sequence>